<dbReference type="EMBL" id="JAFGIX010000001">
    <property type="protein sequence ID" value="MBN1571611.1"/>
    <property type="molecule type" value="Genomic_DNA"/>
</dbReference>
<evidence type="ECO:0000256" key="3">
    <source>
        <dbReference type="ARBA" id="ARBA00022723"/>
    </source>
</evidence>
<evidence type="ECO:0000256" key="6">
    <source>
        <dbReference type="ARBA" id="ARBA00022837"/>
    </source>
</evidence>
<name>A0A9D8K8Q5_9DELT</name>
<dbReference type="PANTHER" id="PTHR42693">
    <property type="entry name" value="ARYLSULFATASE FAMILY MEMBER"/>
    <property type="match status" value="1"/>
</dbReference>
<dbReference type="Gene3D" id="3.30.1120.10">
    <property type="match status" value="1"/>
</dbReference>
<feature type="signal peptide" evidence="7">
    <location>
        <begin position="1"/>
        <end position="22"/>
    </location>
</feature>
<dbReference type="Pfam" id="PF00884">
    <property type="entry name" value="Sulfatase"/>
    <property type="match status" value="1"/>
</dbReference>
<evidence type="ECO:0000256" key="1">
    <source>
        <dbReference type="ARBA" id="ARBA00001913"/>
    </source>
</evidence>
<dbReference type="GO" id="GO:0004065">
    <property type="term" value="F:arylsulfatase activity"/>
    <property type="evidence" value="ECO:0007669"/>
    <property type="project" value="TreeGrafter"/>
</dbReference>
<keyword evidence="6" id="KW-0106">Calcium</keyword>
<dbReference type="InterPro" id="IPR006311">
    <property type="entry name" value="TAT_signal"/>
</dbReference>
<gene>
    <name evidence="9" type="ORF">JW984_00260</name>
</gene>
<dbReference type="PANTHER" id="PTHR42693:SF42">
    <property type="entry name" value="ARYLSULFATASE G"/>
    <property type="match status" value="1"/>
</dbReference>
<proteinExistence type="inferred from homology"/>
<dbReference type="InterPro" id="IPR024607">
    <property type="entry name" value="Sulfatase_CS"/>
</dbReference>
<feature type="chain" id="PRO_5039660778" evidence="7">
    <location>
        <begin position="23"/>
        <end position="501"/>
    </location>
</feature>
<evidence type="ECO:0000256" key="2">
    <source>
        <dbReference type="ARBA" id="ARBA00008779"/>
    </source>
</evidence>
<evidence type="ECO:0000256" key="5">
    <source>
        <dbReference type="ARBA" id="ARBA00022801"/>
    </source>
</evidence>
<protein>
    <submittedName>
        <fullName evidence="9">Sulfatase</fullName>
    </submittedName>
</protein>
<dbReference type="GO" id="GO:0046872">
    <property type="term" value="F:metal ion binding"/>
    <property type="evidence" value="ECO:0007669"/>
    <property type="project" value="UniProtKB-KW"/>
</dbReference>
<evidence type="ECO:0000256" key="7">
    <source>
        <dbReference type="SAM" id="SignalP"/>
    </source>
</evidence>
<dbReference type="InterPro" id="IPR050738">
    <property type="entry name" value="Sulfatase"/>
</dbReference>
<dbReference type="SUPFAM" id="SSF53649">
    <property type="entry name" value="Alkaline phosphatase-like"/>
    <property type="match status" value="1"/>
</dbReference>
<dbReference type="InterPro" id="IPR000917">
    <property type="entry name" value="Sulfatase_N"/>
</dbReference>
<comment type="similarity">
    <text evidence="2">Belongs to the sulfatase family.</text>
</comment>
<dbReference type="Gene3D" id="3.40.720.10">
    <property type="entry name" value="Alkaline Phosphatase, subunit A"/>
    <property type="match status" value="1"/>
</dbReference>
<keyword evidence="5" id="KW-0378">Hydrolase</keyword>
<evidence type="ECO:0000259" key="8">
    <source>
        <dbReference type="Pfam" id="PF00884"/>
    </source>
</evidence>
<organism evidence="9 10">
    <name type="scientific">Candidatus Zymogenus saltonus</name>
    <dbReference type="NCBI Taxonomy" id="2844893"/>
    <lineage>
        <taxon>Bacteria</taxon>
        <taxon>Deltaproteobacteria</taxon>
        <taxon>Candidatus Zymogenia</taxon>
        <taxon>Candidatus Zymogeniales</taxon>
        <taxon>Candidatus Zymogenaceae</taxon>
        <taxon>Candidatus Zymogenus</taxon>
    </lineage>
</organism>
<dbReference type="PROSITE" id="PS00523">
    <property type="entry name" value="SULFATASE_1"/>
    <property type="match status" value="1"/>
</dbReference>
<accession>A0A9D8K8Q5</accession>
<reference evidence="9" key="2">
    <citation type="submission" date="2021-01" db="EMBL/GenBank/DDBJ databases">
        <authorList>
            <person name="Hahn C.R."/>
            <person name="Youssef N.H."/>
            <person name="Elshahed M."/>
        </authorList>
    </citation>
    <scope>NUCLEOTIDE SEQUENCE</scope>
    <source>
        <strain evidence="9">Zod_Metabat.24</strain>
    </source>
</reference>
<evidence type="ECO:0000256" key="4">
    <source>
        <dbReference type="ARBA" id="ARBA00022729"/>
    </source>
</evidence>
<sequence length="501" mass="55884">MRSRISRRAFLTAAGTASTALAIPGLARGFSVPRRPNIVLILVDDLGWADPACYCSPFHETPNIDRLAAEGVRFTDAYSASPVCSPTRAAIMTGKNPARLGIDNWIAANFPQHLFQHFVPSLRTGHPDDIGGKKPAHLKQPINEEYLPLEETTIAELMRDAGYATFFTGKWRLGDEDYYPDRQGFDVNLGGLKWGQPPSGYFSSYKIETLPDGPKGEYLTDRLNREAVDFIETHKDAPFFLMFSHYAVHTPLMGTEEIVKKYEEKSAALADKDRIKEIDGVTTRIVQSDPVYAAMLESVDRGVGMITEKLEELGLSENTWVIFTSDNGGLSTKTTVTSNEPLRYGKGWLFEGGIRVPLIIRGPGVKHPGSVVNDMAHSCDLFPTILQAAGLPLRPDLHIDGEGLMPLVAGTGILKRETLFWHFPHYHSDGHRPSGAIRHKDLKLIQFYENGRTRLYDLANDIGEHNDLSDTHPEEAQRLLAMLNVWRVDINARMPKKRGRQ</sequence>
<dbReference type="PROSITE" id="PS51318">
    <property type="entry name" value="TAT"/>
    <property type="match status" value="1"/>
</dbReference>
<dbReference type="Proteomes" id="UP000809273">
    <property type="component" value="Unassembled WGS sequence"/>
</dbReference>
<dbReference type="CDD" id="cd16144">
    <property type="entry name" value="ARS_like"/>
    <property type="match status" value="1"/>
</dbReference>
<keyword evidence="4 7" id="KW-0732">Signal</keyword>
<comment type="caution">
    <text evidence="9">The sequence shown here is derived from an EMBL/GenBank/DDBJ whole genome shotgun (WGS) entry which is preliminary data.</text>
</comment>
<keyword evidence="3" id="KW-0479">Metal-binding</keyword>
<dbReference type="InterPro" id="IPR017850">
    <property type="entry name" value="Alkaline_phosphatase_core_sf"/>
</dbReference>
<evidence type="ECO:0000313" key="10">
    <source>
        <dbReference type="Proteomes" id="UP000809273"/>
    </source>
</evidence>
<dbReference type="AlphaFoldDB" id="A0A9D8K8Q5"/>
<comment type="cofactor">
    <cofactor evidence="1">
        <name>Ca(2+)</name>
        <dbReference type="ChEBI" id="CHEBI:29108"/>
    </cofactor>
</comment>
<reference evidence="9" key="1">
    <citation type="journal article" date="2021" name="Environ. Microbiol.">
        <title>Genomic characterization of three novel Desulfobacterota classes expand the metabolic and phylogenetic diversity of the phylum.</title>
        <authorList>
            <person name="Murphy C.L."/>
            <person name="Biggerstaff J."/>
            <person name="Eichhorn A."/>
            <person name="Ewing E."/>
            <person name="Shahan R."/>
            <person name="Soriano D."/>
            <person name="Stewart S."/>
            <person name="VanMol K."/>
            <person name="Walker R."/>
            <person name="Walters P."/>
            <person name="Elshahed M.S."/>
            <person name="Youssef N.H."/>
        </authorList>
    </citation>
    <scope>NUCLEOTIDE SEQUENCE</scope>
    <source>
        <strain evidence="9">Zod_Metabat.24</strain>
    </source>
</reference>
<feature type="domain" description="Sulfatase N-terminal" evidence="8">
    <location>
        <begin position="36"/>
        <end position="390"/>
    </location>
</feature>
<evidence type="ECO:0000313" key="9">
    <source>
        <dbReference type="EMBL" id="MBN1571611.1"/>
    </source>
</evidence>